<keyword evidence="3" id="KW-1185">Reference proteome</keyword>
<dbReference type="KEGG" id="svt:SVTN_11530"/>
<evidence type="ECO:0000313" key="3">
    <source>
        <dbReference type="Proteomes" id="UP000031774"/>
    </source>
</evidence>
<gene>
    <name evidence="2" type="ORF">SVTN_11530</name>
</gene>
<sequence length="243" mass="26479">MIDPLTAGLTADGLLRAGAGIAGSSISGAMQRPKITLIKLGSRDERREAYANFLMACLALNHILEVHIADKVGTEVDSTTVKADLKRLVEMSKQPAFAAECAIAEMTMVATEPVLIAADVVRDVLLNCVMVEAMTGIIKSARRKSPEHQLASDAFTEACRAYIAVCRKDLWYTPRWWQFHRQVGKLAVWAWKKARRIGPLPVEIEKALDAGALHQIDARGKIGKDSDGKPRPGSVIPQQGGRN</sequence>
<evidence type="ECO:0000256" key="1">
    <source>
        <dbReference type="SAM" id="MobiDB-lite"/>
    </source>
</evidence>
<dbReference type="RefSeq" id="WP_041129015.1">
    <property type="nucleotide sequence ID" value="NZ_CP010407.1"/>
</dbReference>
<dbReference type="AlphaFoldDB" id="A0A0B5HWZ7"/>
<dbReference type="EMBL" id="CP010407">
    <property type="protein sequence ID" value="AJF64966.1"/>
    <property type="molecule type" value="Genomic_DNA"/>
</dbReference>
<feature type="compositionally biased region" description="Basic and acidic residues" evidence="1">
    <location>
        <begin position="219"/>
        <end position="230"/>
    </location>
</feature>
<accession>A0A0B5HWZ7</accession>
<proteinExistence type="predicted"/>
<protein>
    <submittedName>
        <fullName evidence="2">Uncharacterized protein</fullName>
    </submittedName>
</protein>
<dbReference type="Proteomes" id="UP000031774">
    <property type="component" value="Chromosome"/>
</dbReference>
<name>A0A0B5HWZ7_9ACTN</name>
<dbReference type="HOGENOM" id="CLU_1142121_0_0_11"/>
<evidence type="ECO:0000313" key="2">
    <source>
        <dbReference type="EMBL" id="AJF64966.1"/>
    </source>
</evidence>
<reference evidence="2 3" key="1">
    <citation type="submission" date="2014-12" db="EMBL/GenBank/DDBJ databases">
        <title>Complete genome sequence of Streptomyces vietnamensis strain GIMV4.0001, a genetic manipulable producer of the benzoisochromanequinone antibiotic granaticin.</title>
        <authorList>
            <person name="Deng M.R."/>
            <person name="Guo J."/>
            <person name="Ma L.Y."/>
            <person name="Feng G.D."/>
            <person name="Mo C.Y."/>
            <person name="Zhu H.H."/>
        </authorList>
    </citation>
    <scope>NUCLEOTIDE SEQUENCE [LARGE SCALE GENOMIC DNA]</scope>
    <source>
        <strain evidence="3">GIMV4.0001</strain>
    </source>
</reference>
<organism evidence="2 3">
    <name type="scientific">Streptomyces vietnamensis</name>
    <dbReference type="NCBI Taxonomy" id="362257"/>
    <lineage>
        <taxon>Bacteria</taxon>
        <taxon>Bacillati</taxon>
        <taxon>Actinomycetota</taxon>
        <taxon>Actinomycetes</taxon>
        <taxon>Kitasatosporales</taxon>
        <taxon>Streptomycetaceae</taxon>
        <taxon>Streptomyces</taxon>
    </lineage>
</organism>
<feature type="region of interest" description="Disordered" evidence="1">
    <location>
        <begin position="219"/>
        <end position="243"/>
    </location>
</feature>